<evidence type="ECO:0000313" key="1">
    <source>
        <dbReference type="EMBL" id="KAG4411746.1"/>
    </source>
</evidence>
<proteinExistence type="predicted"/>
<dbReference type="EMBL" id="JAFJYH010000443">
    <property type="protein sequence ID" value="KAG4411746.1"/>
    <property type="molecule type" value="Genomic_DNA"/>
</dbReference>
<sequence length="107" mass="12489">MPGKQFLKLLFFLSCIRRPHIHQYDGDNDLLSSEEQAVLMELYPKSQISGEGNWTVPEIAEEMVHLALRKRCCNRPYYADEIIRKSLESMKRDRDFDLAEQINGETA</sequence>
<comment type="caution">
    <text evidence="1">The sequence shown here is derived from an EMBL/GenBank/DDBJ whole genome shotgun (WGS) entry which is preliminary data.</text>
</comment>
<gene>
    <name evidence="1" type="ORF">IFR04_015108</name>
</gene>
<keyword evidence="2" id="KW-1185">Reference proteome</keyword>
<organism evidence="1 2">
    <name type="scientific">Cadophora malorum</name>
    <dbReference type="NCBI Taxonomy" id="108018"/>
    <lineage>
        <taxon>Eukaryota</taxon>
        <taxon>Fungi</taxon>
        <taxon>Dikarya</taxon>
        <taxon>Ascomycota</taxon>
        <taxon>Pezizomycotina</taxon>
        <taxon>Leotiomycetes</taxon>
        <taxon>Helotiales</taxon>
        <taxon>Ploettnerulaceae</taxon>
        <taxon>Cadophora</taxon>
    </lineage>
</organism>
<dbReference type="AlphaFoldDB" id="A0A8H7VYU2"/>
<evidence type="ECO:0000313" key="2">
    <source>
        <dbReference type="Proteomes" id="UP000664132"/>
    </source>
</evidence>
<dbReference type="Proteomes" id="UP000664132">
    <property type="component" value="Unassembled WGS sequence"/>
</dbReference>
<protein>
    <submittedName>
        <fullName evidence="1">Uncharacterized protein</fullName>
    </submittedName>
</protein>
<name>A0A8H7VYU2_9HELO</name>
<accession>A0A8H7VYU2</accession>
<reference evidence="1" key="1">
    <citation type="submission" date="2021-02" db="EMBL/GenBank/DDBJ databases">
        <title>Genome sequence Cadophora malorum strain M34.</title>
        <authorList>
            <person name="Stefanovic E."/>
            <person name="Vu D."/>
            <person name="Scully C."/>
            <person name="Dijksterhuis J."/>
            <person name="Roader J."/>
            <person name="Houbraken J."/>
        </authorList>
    </citation>
    <scope>NUCLEOTIDE SEQUENCE</scope>
    <source>
        <strain evidence="1">M34</strain>
    </source>
</reference>